<evidence type="ECO:0000313" key="6">
    <source>
        <dbReference type="Proteomes" id="UP000186955"/>
    </source>
</evidence>
<dbReference type="GO" id="GO:0046872">
    <property type="term" value="F:metal ion binding"/>
    <property type="evidence" value="ECO:0007669"/>
    <property type="project" value="UniProtKB-KW"/>
</dbReference>
<evidence type="ECO:0000313" key="5">
    <source>
        <dbReference type="EMBL" id="OKP12456.1"/>
    </source>
</evidence>
<proteinExistence type="predicted"/>
<keyword evidence="3" id="KW-0408">Iron</keyword>
<evidence type="ECO:0000256" key="2">
    <source>
        <dbReference type="ARBA" id="ARBA00022723"/>
    </source>
</evidence>
<organism evidence="5 6">
    <name type="scientific">Penicillium subrubescens</name>
    <dbReference type="NCBI Taxonomy" id="1316194"/>
    <lineage>
        <taxon>Eukaryota</taxon>
        <taxon>Fungi</taxon>
        <taxon>Dikarya</taxon>
        <taxon>Ascomycota</taxon>
        <taxon>Pezizomycotina</taxon>
        <taxon>Eurotiomycetes</taxon>
        <taxon>Eurotiomycetidae</taxon>
        <taxon>Eurotiales</taxon>
        <taxon>Aspergillaceae</taxon>
        <taxon>Penicillium</taxon>
    </lineage>
</organism>
<dbReference type="InterPro" id="IPR002051">
    <property type="entry name" value="Haem_Oase"/>
</dbReference>
<dbReference type="Gene3D" id="1.20.910.10">
    <property type="entry name" value="Heme oxygenase-like"/>
    <property type="match status" value="1"/>
</dbReference>
<evidence type="ECO:0000256" key="3">
    <source>
        <dbReference type="ARBA" id="ARBA00023004"/>
    </source>
</evidence>
<dbReference type="InterPro" id="IPR016053">
    <property type="entry name" value="Haem_Oase-like"/>
</dbReference>
<gene>
    <name evidence="5" type="ORF">PENSUB_1822</name>
</gene>
<evidence type="ECO:0008006" key="7">
    <source>
        <dbReference type="Google" id="ProtNLM"/>
    </source>
</evidence>
<dbReference type="PANTHER" id="PTHR10720:SF0">
    <property type="entry name" value="HEME OXYGENASE"/>
    <property type="match status" value="1"/>
</dbReference>
<dbReference type="InterPro" id="IPR016084">
    <property type="entry name" value="Haem_Oase-like_multi-hlx"/>
</dbReference>
<feature type="region of interest" description="Disordered" evidence="4">
    <location>
        <begin position="74"/>
        <end position="95"/>
    </location>
</feature>
<dbReference type="Proteomes" id="UP000186955">
    <property type="component" value="Unassembled WGS sequence"/>
</dbReference>
<protein>
    <recommendedName>
        <fullName evidence="7">Heme-binding protein HMX1</fullName>
    </recommendedName>
</protein>
<dbReference type="EMBL" id="MNBE01000205">
    <property type="protein sequence ID" value="OKP12456.1"/>
    <property type="molecule type" value="Genomic_DNA"/>
</dbReference>
<dbReference type="GO" id="GO:0004392">
    <property type="term" value="F:heme oxygenase (decyclizing) activity"/>
    <property type="evidence" value="ECO:0007669"/>
    <property type="project" value="InterPro"/>
</dbReference>
<keyword evidence="1" id="KW-0349">Heme</keyword>
<comment type="caution">
    <text evidence="5">The sequence shown here is derived from an EMBL/GenBank/DDBJ whole genome shotgun (WGS) entry which is preliminary data.</text>
</comment>
<keyword evidence="6" id="KW-1185">Reference proteome</keyword>
<reference evidence="5 6" key="1">
    <citation type="submission" date="2016-10" db="EMBL/GenBank/DDBJ databases">
        <title>Genome sequence of the ascomycete fungus Penicillium subrubescens.</title>
        <authorList>
            <person name="De Vries R.P."/>
            <person name="Peng M."/>
            <person name="Dilokpimol A."/>
            <person name="Hilden K."/>
            <person name="Makela M.R."/>
            <person name="Grigoriev I."/>
            <person name="Riley R."/>
            <person name="Granchi Z."/>
        </authorList>
    </citation>
    <scope>NUCLEOTIDE SEQUENCE [LARGE SCALE GENOMIC DNA]</scope>
    <source>
        <strain evidence="5 6">CBS 132785</strain>
    </source>
</reference>
<dbReference type="PANTHER" id="PTHR10720">
    <property type="entry name" value="HEME OXYGENASE"/>
    <property type="match status" value="1"/>
</dbReference>
<keyword evidence="2" id="KW-0479">Metal-binding</keyword>
<dbReference type="AlphaFoldDB" id="A0A1Q5UIZ6"/>
<dbReference type="CDD" id="cd19165">
    <property type="entry name" value="HemeO"/>
    <property type="match status" value="1"/>
</dbReference>
<evidence type="ECO:0000256" key="1">
    <source>
        <dbReference type="ARBA" id="ARBA00022617"/>
    </source>
</evidence>
<dbReference type="Pfam" id="PF01126">
    <property type="entry name" value="Heme_oxygenase"/>
    <property type="match status" value="1"/>
</dbReference>
<evidence type="ECO:0000256" key="4">
    <source>
        <dbReference type="SAM" id="MobiDB-lite"/>
    </source>
</evidence>
<dbReference type="GO" id="GO:0006788">
    <property type="term" value="P:heme oxidation"/>
    <property type="evidence" value="ECO:0007669"/>
    <property type="project" value="InterPro"/>
</dbReference>
<name>A0A1Q5UIZ6_9EURO</name>
<dbReference type="SUPFAM" id="SSF48613">
    <property type="entry name" value="Heme oxygenase-like"/>
    <property type="match status" value="1"/>
</dbReference>
<dbReference type="STRING" id="1316194.A0A1Q5UIZ6"/>
<sequence>MTTGDLLAKLRYAIKLNLSRIPLCLPPHTDRPALYLFGLSRYAELFYVIEDAWLSIIGDPVDWISHDTDADANTNADVHVSNPEEHDDPSPQSNTKKRIQTVLRMLYIPELLRTKALQNDIRFLTSLHPPSTSSPVLLHSDNDQDKDTGRRVGQEIRHRIQDKPHILVAYVWIMYSALLYGGRDIRTLLLKAGSDFWGLSVVEITSQRIPCPLSFWHIDNDGEVKAKYRARMTDVESLLSAREQNDILEEAMRIFGTLEELTRSLDEDTNVVI</sequence>
<accession>A0A1Q5UIZ6</accession>